<keyword evidence="5 8" id="KW-0998">Cell outer membrane</keyword>
<evidence type="ECO:0000256" key="2">
    <source>
        <dbReference type="ARBA" id="ARBA00010333"/>
    </source>
</evidence>
<evidence type="ECO:0000259" key="9">
    <source>
        <dbReference type="SMART" id="SM00062"/>
    </source>
</evidence>
<dbReference type="SMART" id="SM00062">
    <property type="entry name" value="PBPb"/>
    <property type="match status" value="1"/>
</dbReference>
<dbReference type="InterPro" id="IPR008258">
    <property type="entry name" value="Transglycosylase_SLT_dom_1"/>
</dbReference>
<evidence type="ECO:0000313" key="11">
    <source>
        <dbReference type="EMBL" id="VFJ94309.1"/>
    </source>
</evidence>
<reference evidence="12" key="1">
    <citation type="submission" date="2019-02" db="EMBL/GenBank/DDBJ databases">
        <authorList>
            <person name="Gruber-Vodicka R. H."/>
            <person name="Seah K. B. B."/>
        </authorList>
    </citation>
    <scope>NUCLEOTIDE SEQUENCE</scope>
    <source>
        <strain evidence="12">BECK_SA2B12</strain>
        <strain evidence="10">BECK_SA2B15</strain>
        <strain evidence="11">BECK_SA2B20</strain>
    </source>
</reference>
<keyword evidence="6 8" id="KW-0456">Lyase</keyword>
<evidence type="ECO:0000256" key="4">
    <source>
        <dbReference type="ARBA" id="ARBA00023136"/>
    </source>
</evidence>
<dbReference type="EMBL" id="CAADFG010000057">
    <property type="protein sequence ID" value="VFJ93500.1"/>
    <property type="molecule type" value="Genomic_DNA"/>
</dbReference>
<dbReference type="InterPro" id="IPR001638">
    <property type="entry name" value="Solute-binding_3/MltF_N"/>
</dbReference>
<dbReference type="GO" id="GO:0009279">
    <property type="term" value="C:cell outer membrane"/>
    <property type="evidence" value="ECO:0007669"/>
    <property type="project" value="UniProtKB-SubCell"/>
</dbReference>
<dbReference type="PANTHER" id="PTHR35936:SF32">
    <property type="entry name" value="MEMBRANE-BOUND LYTIC MUREIN TRANSGLYCOSYLASE F"/>
    <property type="match status" value="1"/>
</dbReference>
<dbReference type="GO" id="GO:0008933">
    <property type="term" value="F:peptidoglycan lytic transglycosylase activity"/>
    <property type="evidence" value="ECO:0007669"/>
    <property type="project" value="UniProtKB-UniRule"/>
</dbReference>
<feature type="active site" evidence="8">
    <location>
        <position position="302"/>
    </location>
</feature>
<dbReference type="InterPro" id="IPR023346">
    <property type="entry name" value="Lysozyme-like_dom_sf"/>
</dbReference>
<evidence type="ECO:0000256" key="5">
    <source>
        <dbReference type="ARBA" id="ARBA00023237"/>
    </source>
</evidence>
<dbReference type="GO" id="GO:0071555">
    <property type="term" value="P:cell wall organization"/>
    <property type="evidence" value="ECO:0007669"/>
    <property type="project" value="UniProtKB-KW"/>
</dbReference>
<comment type="similarity">
    <text evidence="1">Belongs to the transglycosylase Slt family.</text>
</comment>
<dbReference type="EC" id="4.2.2.n1" evidence="8"/>
<comment type="similarity">
    <text evidence="2">Belongs to the bacterial solute-binding protein 3 family.</text>
</comment>
<organism evidence="12">
    <name type="scientific">Candidatus Kentrum eta</name>
    <dbReference type="NCBI Taxonomy" id="2126337"/>
    <lineage>
        <taxon>Bacteria</taxon>
        <taxon>Pseudomonadati</taxon>
        <taxon>Pseudomonadota</taxon>
        <taxon>Gammaproteobacteria</taxon>
        <taxon>Candidatus Kentrum</taxon>
    </lineage>
</organism>
<dbReference type="CDD" id="cd01009">
    <property type="entry name" value="PBP2_YfhD_N"/>
    <property type="match status" value="1"/>
</dbReference>
<accession>A0A450V7Y5</accession>
<comment type="subcellular location">
    <subcellularLocation>
        <location evidence="8">Cell outer membrane</location>
        <topology evidence="8">Peripheral membrane protein</topology>
    </subcellularLocation>
    <text evidence="8">Attached to the inner leaflet of the outer membrane.</text>
</comment>
<keyword evidence="7 8" id="KW-0961">Cell wall biogenesis/degradation</keyword>
<comment type="caution">
    <text evidence="8">Lacks conserved residue(s) required for the propagation of feature annotation.</text>
</comment>
<gene>
    <name evidence="8" type="primary">mltF</name>
    <name evidence="10" type="ORF">BECKH772A_GA0070896_1005715</name>
    <name evidence="11" type="ORF">BECKH772B_GA0070898_1005914</name>
    <name evidence="12" type="ORF">BECKH772C_GA0070978_1005515</name>
</gene>
<feature type="region of interest" description="LT domain" evidence="8">
    <location>
        <begin position="256"/>
        <end position="451"/>
    </location>
</feature>
<feature type="domain" description="Solute-binding protein family 3/N-terminal" evidence="9">
    <location>
        <begin position="31"/>
        <end position="255"/>
    </location>
</feature>
<comment type="domain">
    <text evidence="8">The N-terminal domain does not have lytic activity and probably modulates enzymatic activity. The C-terminal domain is the catalytic active domain.</text>
</comment>
<dbReference type="SUPFAM" id="SSF53850">
    <property type="entry name" value="Periplasmic binding protein-like II"/>
    <property type="match status" value="1"/>
</dbReference>
<evidence type="ECO:0000313" key="10">
    <source>
        <dbReference type="EMBL" id="VFJ93500.1"/>
    </source>
</evidence>
<protein>
    <recommendedName>
        <fullName evidence="8">Membrane-bound lytic murein transglycosylase F</fullName>
        <ecNumber evidence="8">4.2.2.n1</ecNumber>
    </recommendedName>
    <alternativeName>
        <fullName evidence="8">Murein lyase F</fullName>
    </alternativeName>
</protein>
<evidence type="ECO:0000256" key="8">
    <source>
        <dbReference type="HAMAP-Rule" id="MF_02016"/>
    </source>
</evidence>
<dbReference type="Pfam" id="PF00497">
    <property type="entry name" value="SBP_bac_3"/>
    <property type="match status" value="1"/>
</dbReference>
<keyword evidence="4 8" id="KW-0472">Membrane</keyword>
<dbReference type="PROSITE" id="PS00922">
    <property type="entry name" value="TRANSGLYCOSYLASE"/>
    <property type="match status" value="1"/>
</dbReference>
<dbReference type="NCBIfam" id="NF008112">
    <property type="entry name" value="PRK10859.1"/>
    <property type="match status" value="1"/>
</dbReference>
<dbReference type="HAMAP" id="MF_02016">
    <property type="entry name" value="MltF"/>
    <property type="match status" value="1"/>
</dbReference>
<dbReference type="Gene3D" id="3.40.190.10">
    <property type="entry name" value="Periplasmic binding protein-like II"/>
    <property type="match status" value="2"/>
</dbReference>
<dbReference type="InterPro" id="IPR023703">
    <property type="entry name" value="MltF"/>
</dbReference>
<dbReference type="Gene3D" id="1.10.530.10">
    <property type="match status" value="1"/>
</dbReference>
<comment type="similarity">
    <text evidence="8">In the N-terminal section; belongs to the bacterial solute-binding protein 3 family.</text>
</comment>
<dbReference type="InterPro" id="IPR000189">
    <property type="entry name" value="Transglyc_AS"/>
</dbReference>
<dbReference type="Pfam" id="PF01464">
    <property type="entry name" value="SLT"/>
    <property type="match status" value="1"/>
</dbReference>
<dbReference type="PANTHER" id="PTHR35936">
    <property type="entry name" value="MEMBRANE-BOUND LYTIC MUREIN TRANSGLYCOSYLASE F"/>
    <property type="match status" value="1"/>
</dbReference>
<evidence type="ECO:0000256" key="3">
    <source>
        <dbReference type="ARBA" id="ARBA00022729"/>
    </source>
</evidence>
<comment type="catalytic activity">
    <reaction evidence="8">
        <text>Exolytic cleavage of the (1-&gt;4)-beta-glycosidic linkage between N-acetylmuramic acid (MurNAc) and N-acetylglucosamine (GlcNAc) residues in peptidoglycan, from either the reducing or the non-reducing ends of the peptidoglycan chains, with concomitant formation of a 1,6-anhydrobond in the MurNAc residue.</text>
        <dbReference type="EC" id="4.2.2.n1"/>
    </reaction>
</comment>
<comment type="function">
    <text evidence="8">Murein-degrading enzyme that degrades murein glycan strands and insoluble, high-molecular weight murein sacculi, with the concomitant formation of a 1,6-anhydromuramoyl product. Lytic transglycosylases (LTs) play an integral role in the metabolism of the peptidoglycan (PG) sacculus. Their lytic action creates space within the PG sacculus to allow for its expansion as well as for the insertion of various structures such as secretion systems and flagella.</text>
</comment>
<dbReference type="SUPFAM" id="SSF53955">
    <property type="entry name" value="Lysozyme-like"/>
    <property type="match status" value="1"/>
</dbReference>
<sequence>MRILTIILMGLFVPFCSDRQGLLEQIERSRELRVVTRNSLTTCYRAGDGFAGFEYSLARRFAETLGVRLTIVFVDNDRQAMAALERGEGHLAAGLRAGSPESGTVVRWGPVYQQFHRQVVYRYGGRRPDDPGDLAGRFVEIASGHGYGAMLGGLADKYPDMVWRAHPSLGVAELLSLVLQRKVDLTIADAHELALLRQGYPELGAAFTLGDPQSLVWGVLFDTDDGLYLRVLRFFEEVKRKGELATLMERYYGHMDDFDYVETHRFLRHVKSRLPKYMTHFKAAAARHNLDWRLLSAIGYQESHWNPEAVSPTGVRGIMMLTADTARQVGVRDRTDERESILGGARYFVRVKKKIPTRIQEPDRTWLALAAYNVGFGHLEDARILTQRAGADPDLWRDVKRFLPLISQKQWYEKTRYGYARGHEPVQFVGNIRRYYDRLVWLNGVRDDARL</sequence>
<proteinExistence type="inferred from homology"/>
<dbReference type="GO" id="GO:0016998">
    <property type="term" value="P:cell wall macromolecule catabolic process"/>
    <property type="evidence" value="ECO:0007669"/>
    <property type="project" value="UniProtKB-UniRule"/>
</dbReference>
<dbReference type="CDD" id="cd13403">
    <property type="entry name" value="MLTF-like"/>
    <property type="match status" value="1"/>
</dbReference>
<evidence type="ECO:0000256" key="1">
    <source>
        <dbReference type="ARBA" id="ARBA00007734"/>
    </source>
</evidence>
<dbReference type="EMBL" id="CAADFI010000059">
    <property type="protein sequence ID" value="VFJ94309.1"/>
    <property type="molecule type" value="Genomic_DNA"/>
</dbReference>
<dbReference type="EMBL" id="CAADFJ010000055">
    <property type="protein sequence ID" value="VFK00942.1"/>
    <property type="molecule type" value="Genomic_DNA"/>
</dbReference>
<comment type="similarity">
    <text evidence="8">In the C-terminal section; belongs to the transglycosylase Slt family.</text>
</comment>
<dbReference type="GO" id="GO:0000270">
    <property type="term" value="P:peptidoglycan metabolic process"/>
    <property type="evidence" value="ECO:0007669"/>
    <property type="project" value="InterPro"/>
</dbReference>
<evidence type="ECO:0000256" key="7">
    <source>
        <dbReference type="ARBA" id="ARBA00023316"/>
    </source>
</evidence>
<name>A0A450V7Y5_9GAMM</name>
<dbReference type="AlphaFoldDB" id="A0A450V7Y5"/>
<keyword evidence="3 8" id="KW-0732">Signal</keyword>
<evidence type="ECO:0000313" key="12">
    <source>
        <dbReference type="EMBL" id="VFK00942.1"/>
    </source>
</evidence>
<evidence type="ECO:0000256" key="6">
    <source>
        <dbReference type="ARBA" id="ARBA00023239"/>
    </source>
</evidence>